<gene>
    <name evidence="2" type="ordered locus">TMO_c0459</name>
</gene>
<dbReference type="AntiFam" id="ANF00272">
    <property type="entry name" value="Translation of CRISPR region"/>
</dbReference>
<geneLocation type="plasmid" evidence="2 3">
    <name>pTM3</name>
</geneLocation>
<dbReference type="AlphaFoldDB" id="I3TWD1"/>
<dbReference type="Proteomes" id="UP000005258">
    <property type="component" value="Plasmid pTM3"/>
</dbReference>
<proteinExistence type="predicted"/>
<dbReference type="KEGG" id="tmo:TMO_c0459"/>
<evidence type="ECO:0000313" key="2">
    <source>
        <dbReference type="EMBL" id="AFK57069.1"/>
    </source>
</evidence>
<accession>I3TWD1</accession>
<feature type="region of interest" description="Disordered" evidence="1">
    <location>
        <begin position="85"/>
        <end position="119"/>
    </location>
</feature>
<keyword evidence="2" id="KW-0614">Plasmid</keyword>
<evidence type="ECO:0000313" key="3">
    <source>
        <dbReference type="Proteomes" id="UP000005258"/>
    </source>
</evidence>
<keyword evidence="3" id="KW-1185">Reference proteome</keyword>
<dbReference type="HOGENOM" id="CLU_1642955_0_0_5"/>
<name>I3TWD1_TISMK</name>
<reference evidence="2 3" key="1">
    <citation type="journal article" date="2012" name="J. Am. Chem. Soc.">
        <title>Bacterial biosynthesis and maturation of the didemnin anti-cancer agents.</title>
        <authorList>
            <person name="Xu Y."/>
            <person name="Kersten R.D."/>
            <person name="Nam S.J."/>
            <person name="Lu L."/>
            <person name="Al-Suwailem A.M."/>
            <person name="Zheng H."/>
            <person name="Fenical W."/>
            <person name="Dorrestein P.C."/>
            <person name="Moore B.S."/>
            <person name="Qian P.Y."/>
        </authorList>
    </citation>
    <scope>NUCLEOTIDE SEQUENCE [LARGE SCALE GENOMIC DNA]</scope>
    <source>
        <strain evidence="2 3">KA081020-065</strain>
    </source>
</reference>
<organism evidence="2 3">
    <name type="scientific">Tistrella mobilis (strain KA081020-065)</name>
    <dbReference type="NCBI Taxonomy" id="1110502"/>
    <lineage>
        <taxon>Bacteria</taxon>
        <taxon>Pseudomonadati</taxon>
        <taxon>Pseudomonadota</taxon>
        <taxon>Alphaproteobacteria</taxon>
        <taxon>Geminicoccales</taxon>
        <taxon>Geminicoccaceae</taxon>
        <taxon>Tistrella</taxon>
    </lineage>
</organism>
<sequence>MSMRPGAVDRRFVTNPRTRKGCNRITNQNGAGICGFNPRTRKGCDLDAERVGTEHRGFNPRTRKGCDLPVKRFVSIFSVSIHAPARGATHTPAGWRGSPRFQSTHPQGVRRGTRGTPLGRHRVSIHAPARGATCRWRVIHRVEGVSIHAPARGATHPLLIS</sequence>
<evidence type="ECO:0000256" key="1">
    <source>
        <dbReference type="SAM" id="MobiDB-lite"/>
    </source>
</evidence>
<protein>
    <submittedName>
        <fullName evidence="2">Uncharacterized protein</fullName>
    </submittedName>
</protein>
<dbReference type="PATRIC" id="fig|1110502.3.peg.5332"/>
<dbReference type="EMBL" id="CP003239">
    <property type="protein sequence ID" value="AFK57069.1"/>
    <property type="molecule type" value="Genomic_DNA"/>
</dbReference>